<dbReference type="CDD" id="cd13426">
    <property type="entry name" value="Peptidase_G1"/>
    <property type="match status" value="1"/>
</dbReference>
<evidence type="ECO:0000256" key="1">
    <source>
        <dbReference type="PIRSR" id="PIRSR600250-50"/>
    </source>
</evidence>
<evidence type="ECO:0000313" key="4">
    <source>
        <dbReference type="EMBL" id="ODM17609.1"/>
    </source>
</evidence>
<accession>A0A1E3B9K1</accession>
<dbReference type="Proteomes" id="UP000094569">
    <property type="component" value="Unassembled WGS sequence"/>
</dbReference>
<dbReference type="AlphaFoldDB" id="A0A1E3B9K1"/>
<dbReference type="PANTHER" id="PTHR37536:SF1">
    <property type="entry name" value="ASPERGILLOPEPSIN, PUTAITVE (AFU_ORTHOLOGUE AFUA_7G01200)"/>
    <property type="match status" value="1"/>
</dbReference>
<dbReference type="PANTHER" id="PTHR37536">
    <property type="entry name" value="PUTATIVE (AFU_ORTHOLOGUE AFUA_3G02970)-RELATED"/>
    <property type="match status" value="1"/>
</dbReference>
<protein>
    <recommendedName>
        <fullName evidence="6">Concanavalin A-like lectin/glucanase</fullName>
    </recommendedName>
</protein>
<dbReference type="Gene3D" id="2.60.120.700">
    <property type="entry name" value="Peptidase G1"/>
    <property type="match status" value="1"/>
</dbReference>
<dbReference type="InterPro" id="IPR038656">
    <property type="entry name" value="Peptidase_G1_sf"/>
</dbReference>
<evidence type="ECO:0000313" key="5">
    <source>
        <dbReference type="Proteomes" id="UP000094569"/>
    </source>
</evidence>
<dbReference type="STRING" id="573508.A0A1E3B9K1"/>
<feature type="region of interest" description="Disordered" evidence="2">
    <location>
        <begin position="30"/>
        <end position="63"/>
    </location>
</feature>
<sequence length="267" mass="28471">MKLFESVKLLPLLVAAQATGNPIIKIAAPSLTDSSDSDSHNNTETISHSPSSQTTAYSNNWSGTVLSQPPSGDEFTHVSTTFTIPKVSSDGLDSYQSASVWVGIDGATVSDAILQTGVDVGIRDGSPLYTAWYQWYPEASLTWPDFELQAGDVIVTTVNATSKTSGICIVENKSTGQKATKTLESPNPSSTLSGQNAEWIVEDFLSDGKPVPLVDFGEITFEESRAETKKGKSVGVSGATPYVMIIDGKQVSEVDVVNDSQFKVKHT</sequence>
<feature type="signal peptide" evidence="3">
    <location>
        <begin position="1"/>
        <end position="20"/>
    </location>
</feature>
<proteinExistence type="predicted"/>
<keyword evidence="3" id="KW-0732">Signal</keyword>
<evidence type="ECO:0008006" key="6">
    <source>
        <dbReference type="Google" id="ProtNLM"/>
    </source>
</evidence>
<gene>
    <name evidence="4" type="ORF">SI65_07284</name>
</gene>
<dbReference type="VEuPathDB" id="FungiDB:SI65_07284"/>
<dbReference type="InterPro" id="IPR000250">
    <property type="entry name" value="Peptidase_G1"/>
</dbReference>
<evidence type="ECO:0000256" key="2">
    <source>
        <dbReference type="SAM" id="MobiDB-lite"/>
    </source>
</evidence>
<dbReference type="EMBL" id="JXNT01000008">
    <property type="protein sequence ID" value="ODM17609.1"/>
    <property type="molecule type" value="Genomic_DNA"/>
</dbReference>
<feature type="compositionally biased region" description="Polar residues" evidence="2">
    <location>
        <begin position="40"/>
        <end position="63"/>
    </location>
</feature>
<dbReference type="PRINTS" id="PR00977">
    <property type="entry name" value="SCYTLDPTASE"/>
</dbReference>
<evidence type="ECO:0000256" key="3">
    <source>
        <dbReference type="SAM" id="SignalP"/>
    </source>
</evidence>
<comment type="caution">
    <text evidence="4">The sequence shown here is derived from an EMBL/GenBank/DDBJ whole genome shotgun (WGS) entry which is preliminary data.</text>
</comment>
<feature type="active site" description="Proton acceptor" evidence="1">
    <location>
        <position position="202"/>
    </location>
</feature>
<dbReference type="GO" id="GO:0070007">
    <property type="term" value="F:glutamic-type endopeptidase activity"/>
    <property type="evidence" value="ECO:0007669"/>
    <property type="project" value="InterPro"/>
</dbReference>
<dbReference type="InterPro" id="IPR013320">
    <property type="entry name" value="ConA-like_dom_sf"/>
</dbReference>
<organism evidence="4 5">
    <name type="scientific">Aspergillus cristatus</name>
    <name type="common">Chinese Fuzhuan brick tea-fermentation fungus</name>
    <name type="synonym">Eurotium cristatum</name>
    <dbReference type="NCBI Taxonomy" id="573508"/>
    <lineage>
        <taxon>Eukaryota</taxon>
        <taxon>Fungi</taxon>
        <taxon>Dikarya</taxon>
        <taxon>Ascomycota</taxon>
        <taxon>Pezizomycotina</taxon>
        <taxon>Eurotiomycetes</taxon>
        <taxon>Eurotiomycetidae</taxon>
        <taxon>Eurotiales</taxon>
        <taxon>Aspergillaceae</taxon>
        <taxon>Aspergillus</taxon>
        <taxon>Aspergillus subgen. Aspergillus</taxon>
    </lineage>
</organism>
<dbReference type="SUPFAM" id="SSF49899">
    <property type="entry name" value="Concanavalin A-like lectins/glucanases"/>
    <property type="match status" value="1"/>
</dbReference>
<dbReference type="Pfam" id="PF01828">
    <property type="entry name" value="Peptidase_A4"/>
    <property type="match status" value="1"/>
</dbReference>
<keyword evidence="5" id="KW-1185">Reference proteome</keyword>
<name>A0A1E3B9K1_ASPCR</name>
<feature type="chain" id="PRO_5009123595" description="Concanavalin A-like lectin/glucanase" evidence="3">
    <location>
        <begin position="21"/>
        <end position="267"/>
    </location>
</feature>
<reference evidence="4 5" key="1">
    <citation type="journal article" date="2016" name="BMC Genomics">
        <title>Comparative genomic and transcriptomic analyses of the Fuzhuan brick tea-fermentation fungus Aspergillus cristatus.</title>
        <authorList>
            <person name="Ge Y."/>
            <person name="Wang Y."/>
            <person name="Liu Y."/>
            <person name="Tan Y."/>
            <person name="Ren X."/>
            <person name="Zhang X."/>
            <person name="Hyde K.D."/>
            <person name="Liu Y."/>
            <person name="Liu Z."/>
        </authorList>
    </citation>
    <scope>NUCLEOTIDE SEQUENCE [LARGE SCALE GENOMIC DNA]</scope>
    <source>
        <strain evidence="4 5">GZAAS20.1005</strain>
    </source>
</reference>
<dbReference type="OrthoDB" id="2862635at2759"/>
<dbReference type="GO" id="GO:0006508">
    <property type="term" value="P:proteolysis"/>
    <property type="evidence" value="ECO:0007669"/>
    <property type="project" value="InterPro"/>
</dbReference>